<gene>
    <name evidence="2" type="ORF">EV385_5207</name>
</gene>
<feature type="transmembrane region" description="Helical" evidence="1">
    <location>
        <begin position="235"/>
        <end position="256"/>
    </location>
</feature>
<sequence length="372" mass="39115">MPESAQPAAGATSMQQLAEAVGVVTAPAAGLAALGLYFGWKRTQTYATYFGVDNSVLGFSLQEYVLRSASSVFVIVFSTVAAGLAALTLHQVLTRHAGPAMYRLGGTAFAVIGVVLVLVWADAPVNRMLGGLSPTIQLCAGAVGGLVVVAGGAAISWGGTPTIGRPARSGRTARVLCTAAAGIVVLDGLAGQAGPFLLGKPYIAKETVLAAAVTVLLYAAYLRHDLRRADVTTPPWARALFIVLTALLVAAGLFAATDRYAATVGIREAELTVARLDGRRGVVVYTKENPQFPASVTCTPLPAKDAAFKYRCEGLRLFLRTKDEVLAFTANWSRDDGIDSDDRLIVIRADDSVRLEFTPGEEDLPVRPLVSR</sequence>
<keyword evidence="1" id="KW-0472">Membrane</keyword>
<keyword evidence="1" id="KW-0812">Transmembrane</keyword>
<feature type="transmembrane region" description="Helical" evidence="1">
    <location>
        <begin position="20"/>
        <end position="40"/>
    </location>
</feature>
<name>A0A4Q7ZR60_9ACTN</name>
<protein>
    <submittedName>
        <fullName evidence="2">Uncharacterized protein</fullName>
    </submittedName>
</protein>
<keyword evidence="1" id="KW-1133">Transmembrane helix</keyword>
<organism evidence="2 3">
    <name type="scientific">Krasilnikovia cinnamomea</name>
    <dbReference type="NCBI Taxonomy" id="349313"/>
    <lineage>
        <taxon>Bacteria</taxon>
        <taxon>Bacillati</taxon>
        <taxon>Actinomycetota</taxon>
        <taxon>Actinomycetes</taxon>
        <taxon>Micromonosporales</taxon>
        <taxon>Micromonosporaceae</taxon>
        <taxon>Krasilnikovia</taxon>
    </lineage>
</organism>
<feature type="transmembrane region" description="Helical" evidence="1">
    <location>
        <begin position="202"/>
        <end position="223"/>
    </location>
</feature>
<dbReference type="Proteomes" id="UP000292564">
    <property type="component" value="Unassembled WGS sequence"/>
</dbReference>
<evidence type="ECO:0000256" key="1">
    <source>
        <dbReference type="SAM" id="Phobius"/>
    </source>
</evidence>
<feature type="transmembrane region" description="Helical" evidence="1">
    <location>
        <begin position="101"/>
        <end position="123"/>
    </location>
</feature>
<feature type="transmembrane region" description="Helical" evidence="1">
    <location>
        <begin position="64"/>
        <end position="89"/>
    </location>
</feature>
<evidence type="ECO:0000313" key="2">
    <source>
        <dbReference type="EMBL" id="RZU53294.1"/>
    </source>
</evidence>
<evidence type="ECO:0000313" key="3">
    <source>
        <dbReference type="Proteomes" id="UP000292564"/>
    </source>
</evidence>
<dbReference type="AlphaFoldDB" id="A0A4Q7ZR60"/>
<feature type="transmembrane region" description="Helical" evidence="1">
    <location>
        <begin position="172"/>
        <end position="190"/>
    </location>
</feature>
<dbReference type="EMBL" id="SHKY01000001">
    <property type="protein sequence ID" value="RZU53294.1"/>
    <property type="molecule type" value="Genomic_DNA"/>
</dbReference>
<proteinExistence type="predicted"/>
<feature type="transmembrane region" description="Helical" evidence="1">
    <location>
        <begin position="135"/>
        <end position="160"/>
    </location>
</feature>
<comment type="caution">
    <text evidence="2">The sequence shown here is derived from an EMBL/GenBank/DDBJ whole genome shotgun (WGS) entry which is preliminary data.</text>
</comment>
<reference evidence="2 3" key="1">
    <citation type="submission" date="2019-02" db="EMBL/GenBank/DDBJ databases">
        <title>Sequencing the genomes of 1000 actinobacteria strains.</title>
        <authorList>
            <person name="Klenk H.-P."/>
        </authorList>
    </citation>
    <scope>NUCLEOTIDE SEQUENCE [LARGE SCALE GENOMIC DNA]</scope>
    <source>
        <strain evidence="2 3">DSM 45162</strain>
    </source>
</reference>
<accession>A0A4Q7ZR60</accession>
<keyword evidence="3" id="KW-1185">Reference proteome</keyword>